<keyword evidence="3" id="KW-1185">Reference proteome</keyword>
<dbReference type="SUPFAM" id="SSF56112">
    <property type="entry name" value="Protein kinase-like (PK-like)"/>
    <property type="match status" value="1"/>
</dbReference>
<evidence type="ECO:0000313" key="3">
    <source>
        <dbReference type="Proteomes" id="UP001321760"/>
    </source>
</evidence>
<dbReference type="Proteomes" id="UP001321760">
    <property type="component" value="Unassembled WGS sequence"/>
</dbReference>
<evidence type="ECO:0000313" key="2">
    <source>
        <dbReference type="EMBL" id="KAK4443456.1"/>
    </source>
</evidence>
<gene>
    <name evidence="2" type="ORF">QBC34DRAFT_310923</name>
</gene>
<accession>A0AAV9G4K4</accession>
<feature type="region of interest" description="Disordered" evidence="1">
    <location>
        <begin position="360"/>
        <end position="386"/>
    </location>
</feature>
<protein>
    <recommendedName>
        <fullName evidence="4">Protein kinase domain-containing protein</fullName>
    </recommendedName>
</protein>
<reference evidence="2" key="1">
    <citation type="journal article" date="2023" name="Mol. Phylogenet. Evol.">
        <title>Genome-scale phylogeny and comparative genomics of the fungal order Sordariales.</title>
        <authorList>
            <person name="Hensen N."/>
            <person name="Bonometti L."/>
            <person name="Westerberg I."/>
            <person name="Brannstrom I.O."/>
            <person name="Guillou S."/>
            <person name="Cros-Aarteil S."/>
            <person name="Calhoun S."/>
            <person name="Haridas S."/>
            <person name="Kuo A."/>
            <person name="Mondo S."/>
            <person name="Pangilinan J."/>
            <person name="Riley R."/>
            <person name="LaButti K."/>
            <person name="Andreopoulos B."/>
            <person name="Lipzen A."/>
            <person name="Chen C."/>
            <person name="Yan M."/>
            <person name="Daum C."/>
            <person name="Ng V."/>
            <person name="Clum A."/>
            <person name="Steindorff A."/>
            <person name="Ohm R.A."/>
            <person name="Martin F."/>
            <person name="Silar P."/>
            <person name="Natvig D.O."/>
            <person name="Lalanne C."/>
            <person name="Gautier V."/>
            <person name="Ament-Velasquez S.L."/>
            <person name="Kruys A."/>
            <person name="Hutchinson M.I."/>
            <person name="Powell A.J."/>
            <person name="Barry K."/>
            <person name="Miller A.N."/>
            <person name="Grigoriev I.V."/>
            <person name="Debuchy R."/>
            <person name="Gladieux P."/>
            <person name="Hiltunen Thoren M."/>
            <person name="Johannesson H."/>
        </authorList>
    </citation>
    <scope>NUCLEOTIDE SEQUENCE</scope>
    <source>
        <strain evidence="2">PSN243</strain>
    </source>
</reference>
<evidence type="ECO:0008006" key="4">
    <source>
        <dbReference type="Google" id="ProtNLM"/>
    </source>
</evidence>
<reference evidence="2" key="2">
    <citation type="submission" date="2023-05" db="EMBL/GenBank/DDBJ databases">
        <authorList>
            <consortium name="Lawrence Berkeley National Laboratory"/>
            <person name="Steindorff A."/>
            <person name="Hensen N."/>
            <person name="Bonometti L."/>
            <person name="Westerberg I."/>
            <person name="Brannstrom I.O."/>
            <person name="Guillou S."/>
            <person name="Cros-Aarteil S."/>
            <person name="Calhoun S."/>
            <person name="Haridas S."/>
            <person name="Kuo A."/>
            <person name="Mondo S."/>
            <person name="Pangilinan J."/>
            <person name="Riley R."/>
            <person name="Labutti K."/>
            <person name="Andreopoulos B."/>
            <person name="Lipzen A."/>
            <person name="Chen C."/>
            <person name="Yanf M."/>
            <person name="Daum C."/>
            <person name="Ng V."/>
            <person name="Clum A."/>
            <person name="Ohm R."/>
            <person name="Martin F."/>
            <person name="Silar P."/>
            <person name="Natvig D."/>
            <person name="Lalanne C."/>
            <person name="Gautier V."/>
            <person name="Ament-Velasquez S.L."/>
            <person name="Kruys A."/>
            <person name="Hutchinson M.I."/>
            <person name="Powell A.J."/>
            <person name="Barry K."/>
            <person name="Miller A.N."/>
            <person name="Grigoriev I.V."/>
            <person name="Debuchy R."/>
            <person name="Gladieux P."/>
            <person name="Thoren M.H."/>
            <person name="Johannesson H."/>
        </authorList>
    </citation>
    <scope>NUCLEOTIDE SEQUENCE</scope>
    <source>
        <strain evidence="2">PSN243</strain>
    </source>
</reference>
<organism evidence="2 3">
    <name type="scientific">Podospora aff. communis PSN243</name>
    <dbReference type="NCBI Taxonomy" id="3040156"/>
    <lineage>
        <taxon>Eukaryota</taxon>
        <taxon>Fungi</taxon>
        <taxon>Dikarya</taxon>
        <taxon>Ascomycota</taxon>
        <taxon>Pezizomycotina</taxon>
        <taxon>Sordariomycetes</taxon>
        <taxon>Sordariomycetidae</taxon>
        <taxon>Sordariales</taxon>
        <taxon>Podosporaceae</taxon>
        <taxon>Podospora</taxon>
    </lineage>
</organism>
<dbReference type="EMBL" id="MU865992">
    <property type="protein sequence ID" value="KAK4443456.1"/>
    <property type="molecule type" value="Genomic_DNA"/>
</dbReference>
<dbReference type="AlphaFoldDB" id="A0AAV9G4K4"/>
<sequence>MRFGPTWGRVLYFDENPQVWFDYDTRRAFVVETGATASTRVAPGGVILPPSPIEELEQEEEILTHKWFQEHPDELGPGVTAILLEDGQLVSTSDNDGASGEVLRHQVFPRYPTLAEAGLPGHAKTILRAELVELDRLGRNVDKVSFADTNGNSEEGKLDKSSETTAAFKYFTDIFRSRHHWVEHKLLMLLPPHPLLLRYVRTVLDGNPGRVVGFCAEYFAGKSLETYPVVLNLSWVKQLTRLLDDLNLTCGFAHGGIWAGNLMVNEATDEVKLIDFESARPIELDPLIDVRRFVATIYTIITGKSLEPQKGNKCRDAHLEPFWPEIPSWDWPQLKDTKLDHDVNEFQRLLEDWVATRRELAEGEPARKRQKKSAAPQKYESAKVPETQWPSRAKVQEALRYDRAVCYPPYNQYVRSRGTTESPWVSWERPATKDLVPGVAMLANGKPAGKQPVAMVQTDAESV</sequence>
<evidence type="ECO:0000256" key="1">
    <source>
        <dbReference type="SAM" id="MobiDB-lite"/>
    </source>
</evidence>
<dbReference type="InterPro" id="IPR011009">
    <property type="entry name" value="Kinase-like_dom_sf"/>
</dbReference>
<proteinExistence type="predicted"/>
<name>A0AAV9G4K4_9PEZI</name>
<comment type="caution">
    <text evidence="2">The sequence shown here is derived from an EMBL/GenBank/DDBJ whole genome shotgun (WGS) entry which is preliminary data.</text>
</comment>
<dbReference type="Gene3D" id="1.10.510.10">
    <property type="entry name" value="Transferase(Phosphotransferase) domain 1"/>
    <property type="match status" value="1"/>
</dbReference>
<feature type="region of interest" description="Disordered" evidence="1">
    <location>
        <begin position="444"/>
        <end position="463"/>
    </location>
</feature>